<protein>
    <submittedName>
        <fullName evidence="7">Phosphofurin acidic cluster sorting protein 2</fullName>
    </submittedName>
</protein>
<dbReference type="WBParaSite" id="Gr19_v10_g17699.t1">
    <property type="protein sequence ID" value="Gr19_v10_g17699.t1"/>
    <property type="gene ID" value="Gr19_v10_g17699"/>
</dbReference>
<feature type="domain" description="Phosphofurin acidic cluster sorting protein 1/2 N-terminal C2" evidence="5">
    <location>
        <begin position="24"/>
        <end position="191"/>
    </location>
</feature>
<keyword evidence="6" id="KW-1185">Reference proteome</keyword>
<dbReference type="PANTHER" id="PTHR13280:SF17">
    <property type="entry name" value="KRUEPPEL TARGET AT 95D, ISOFORM A"/>
    <property type="match status" value="1"/>
</dbReference>
<dbReference type="AlphaFoldDB" id="A0A914HKG8"/>
<dbReference type="GO" id="GO:0072659">
    <property type="term" value="P:protein localization to plasma membrane"/>
    <property type="evidence" value="ECO:0007669"/>
    <property type="project" value="TreeGrafter"/>
</dbReference>
<proteinExistence type="inferred from homology"/>
<evidence type="ECO:0000313" key="7">
    <source>
        <dbReference type="WBParaSite" id="Gr19_v10_g17699.t1"/>
    </source>
</evidence>
<sequence>MANKSSNLQVDMNPAKHSSAMAVLPMRFYANWDVDRTSSPIAVQRVLSMVFTRLCFTKSLTISEHIPFTIAIRLQNNKRTLRTNDLSISSSKLDIPLDISFIIQYCHFIKRKPNILQILIQRRKRYKNRQIPGFKTLAMGHLNLDEILQFGGSREVIIWDTTCLQQKVRHSMRELHAGKIEITNCYTKPAESSIEPCGGASGRQRVVATINEKEPMVLLSEEEPEEFSSADESGESDMEFTPRTATNGGHHHGTTAEYFGRRQKNFLKQRNIKQKVIALLRKFKPDEVMAAEEEGPHTSGSIVQPTELELQEIFEELENISDSGPEIEDDKLSIVSNPRPKIRPFFGSKSDIMPPIMDLQNEEGLFLSDELSADSEVISSAEERPSINNNKPDEAESIARKGSIRLNQQQQQCIRNLLKHSDTANSIVSTDAANRGGRGNESMEELLSRLCALSSTHIIPEHIWICSSADLPWISKVNNKLLDPICLLDCPSSVSVRALMQAIIWRIQNFCNNNSISPPTITIGVLGGDILLANVLKSYVVLLQDKACKEDWLNYLRFSLVLPPHTAVGRLLSQVAGFGGYSEAIWKILSHVSTLFKESSNSAGIAEHVEIRNCLASITKEQDTQRYTNLHIGEVMLQLTKPSDHLTVPISIEAESRSQAFVPFLAELLTGSSVCSEHPSSSSSSVPDPTFSSLHYIGRVADEQQQRQAEVVVPPLPMAVATPPTASGSAASSSTKPSSSTQHSQSFPTIPTLVELHREKEAALDDDIVEKSSPPQQSHIKSFTSSPLFASDGRELQIEYWTSPLGYPFPSAPSTTQCHYFLPHDGGGGHSNAANVGSKFSMKASVRTLSIAREPMSNLLSMLFVKERKKDKVLHKLGRRNKQKSTESSGVAFSSQSRVVSGVTRIVCTTSGIGGKKEAAMEVFIDGVAWRGVRFFQISAQWQTHVKLFPVSFPVELPASLKC</sequence>
<name>A0A914HKG8_GLORO</name>
<feature type="region of interest" description="Disordered" evidence="3">
    <location>
        <begin position="718"/>
        <end position="748"/>
    </location>
</feature>
<comment type="similarity">
    <text evidence="1">Belongs to the PACS family.</text>
</comment>
<evidence type="ECO:0000259" key="5">
    <source>
        <dbReference type="Pfam" id="PF25332"/>
    </source>
</evidence>
<accession>A0A914HKG8</accession>
<feature type="compositionally biased region" description="Acidic residues" evidence="3">
    <location>
        <begin position="220"/>
        <end position="238"/>
    </location>
</feature>
<dbReference type="InterPro" id="IPR057541">
    <property type="entry name" value="PACS1/2_N"/>
</dbReference>
<dbReference type="Pfam" id="PF25332">
    <property type="entry name" value="C2_PACS_N"/>
    <property type="match status" value="1"/>
</dbReference>
<feature type="region of interest" description="Disordered" evidence="3">
    <location>
        <begin position="220"/>
        <end position="252"/>
    </location>
</feature>
<reference evidence="7" key="1">
    <citation type="submission" date="2022-11" db="UniProtKB">
        <authorList>
            <consortium name="WormBaseParasite"/>
        </authorList>
    </citation>
    <scope>IDENTIFICATION</scope>
</reference>
<evidence type="ECO:0000313" key="6">
    <source>
        <dbReference type="Proteomes" id="UP000887572"/>
    </source>
</evidence>
<dbReference type="Pfam" id="PF10254">
    <property type="entry name" value="Pacs-1"/>
    <property type="match status" value="1"/>
</dbReference>
<feature type="compositionally biased region" description="Low complexity" evidence="3">
    <location>
        <begin position="721"/>
        <end position="748"/>
    </location>
</feature>
<dbReference type="InterPro" id="IPR019381">
    <property type="entry name" value="PACS1/2_C"/>
</dbReference>
<organism evidence="6 7">
    <name type="scientific">Globodera rostochiensis</name>
    <name type="common">Golden nematode worm</name>
    <name type="synonym">Heterodera rostochiensis</name>
    <dbReference type="NCBI Taxonomy" id="31243"/>
    <lineage>
        <taxon>Eukaryota</taxon>
        <taxon>Metazoa</taxon>
        <taxon>Ecdysozoa</taxon>
        <taxon>Nematoda</taxon>
        <taxon>Chromadorea</taxon>
        <taxon>Rhabditida</taxon>
        <taxon>Tylenchina</taxon>
        <taxon>Tylenchomorpha</taxon>
        <taxon>Tylenchoidea</taxon>
        <taxon>Heteroderidae</taxon>
        <taxon>Heteroderinae</taxon>
        <taxon>Globodera</taxon>
    </lineage>
</organism>
<evidence type="ECO:0000256" key="3">
    <source>
        <dbReference type="SAM" id="MobiDB-lite"/>
    </source>
</evidence>
<evidence type="ECO:0000256" key="1">
    <source>
        <dbReference type="ARBA" id="ARBA00008590"/>
    </source>
</evidence>
<feature type="domain" description="Phosphofurin acidic cluster sorting protein 1/2 C-terminal" evidence="4">
    <location>
        <begin position="452"/>
        <end position="952"/>
    </location>
</feature>
<evidence type="ECO:0000259" key="4">
    <source>
        <dbReference type="Pfam" id="PF10254"/>
    </source>
</evidence>
<evidence type="ECO:0000256" key="2">
    <source>
        <dbReference type="ARBA" id="ARBA00022553"/>
    </source>
</evidence>
<dbReference type="PANTHER" id="PTHR13280">
    <property type="entry name" value="PHOSPHOFURIN ACIDIC CLUSTER SORTING PROTEIN"/>
    <property type="match status" value="1"/>
</dbReference>
<keyword evidence="2" id="KW-0597">Phosphoprotein</keyword>
<dbReference type="Proteomes" id="UP000887572">
    <property type="component" value="Unplaced"/>
</dbReference>